<keyword evidence="1" id="KW-0732">Signal</keyword>
<dbReference type="Proteomes" id="UP001303046">
    <property type="component" value="Unassembled WGS sequence"/>
</dbReference>
<keyword evidence="3" id="KW-1185">Reference proteome</keyword>
<evidence type="ECO:0000256" key="1">
    <source>
        <dbReference type="SAM" id="SignalP"/>
    </source>
</evidence>
<reference evidence="2 3" key="1">
    <citation type="submission" date="2023-08" db="EMBL/GenBank/DDBJ databases">
        <title>A Necator americanus chromosomal reference genome.</title>
        <authorList>
            <person name="Ilik V."/>
            <person name="Petrzelkova K.J."/>
            <person name="Pardy F."/>
            <person name="Fuh T."/>
            <person name="Niatou-Singa F.S."/>
            <person name="Gouil Q."/>
            <person name="Baker L."/>
            <person name="Ritchie M.E."/>
            <person name="Jex A.R."/>
            <person name="Gazzola D."/>
            <person name="Li H."/>
            <person name="Toshio Fujiwara R."/>
            <person name="Zhan B."/>
            <person name="Aroian R.V."/>
            <person name="Pafco B."/>
            <person name="Schwarz E.M."/>
        </authorList>
    </citation>
    <scope>NUCLEOTIDE SEQUENCE [LARGE SCALE GENOMIC DNA]</scope>
    <source>
        <strain evidence="2 3">Aroian</strain>
        <tissue evidence="2">Whole animal</tissue>
    </source>
</reference>
<organism evidence="2 3">
    <name type="scientific">Necator americanus</name>
    <name type="common">Human hookworm</name>
    <dbReference type="NCBI Taxonomy" id="51031"/>
    <lineage>
        <taxon>Eukaryota</taxon>
        <taxon>Metazoa</taxon>
        <taxon>Ecdysozoa</taxon>
        <taxon>Nematoda</taxon>
        <taxon>Chromadorea</taxon>
        <taxon>Rhabditida</taxon>
        <taxon>Rhabditina</taxon>
        <taxon>Rhabditomorpha</taxon>
        <taxon>Strongyloidea</taxon>
        <taxon>Ancylostomatidae</taxon>
        <taxon>Bunostominae</taxon>
        <taxon>Necator</taxon>
    </lineage>
</organism>
<proteinExistence type="predicted"/>
<feature type="chain" id="PRO_5046105468" evidence="1">
    <location>
        <begin position="18"/>
        <end position="188"/>
    </location>
</feature>
<comment type="caution">
    <text evidence="2">The sequence shown here is derived from an EMBL/GenBank/DDBJ whole genome shotgun (WGS) entry which is preliminary data.</text>
</comment>
<evidence type="ECO:0000313" key="3">
    <source>
        <dbReference type="Proteomes" id="UP001303046"/>
    </source>
</evidence>
<dbReference type="EMBL" id="JAVFWL010000002">
    <property type="protein sequence ID" value="KAK6739004.1"/>
    <property type="molecule type" value="Genomic_DNA"/>
</dbReference>
<gene>
    <name evidence="2" type="primary">Necator_chrII.g8639</name>
    <name evidence="2" type="ORF">RB195_020844</name>
</gene>
<sequence length="188" mass="21175">MHVLLISCLAVIHVVFAASLDLSDLSLTLPIRSSLAEPQVPAVIEDASWRDKRENDPKTVKEALELSTLRRVKRQWGRRRRCRRSLRAKRFGGFGFPFFGGGYPPFFGGGFGGGFGISQPMPDPTDFQYNMDEPTIDEMQIRNSNERKKRAYWAYGAVPAVGFRRVAYAHPGFIHAPMIHAGHPFVWG</sequence>
<accession>A0ABR1CKY7</accession>
<name>A0ABR1CKY7_NECAM</name>
<protein>
    <submittedName>
        <fullName evidence="2">Uncharacterized protein</fullName>
    </submittedName>
</protein>
<evidence type="ECO:0000313" key="2">
    <source>
        <dbReference type="EMBL" id="KAK6739004.1"/>
    </source>
</evidence>
<feature type="signal peptide" evidence="1">
    <location>
        <begin position="1"/>
        <end position="17"/>
    </location>
</feature>